<dbReference type="InterPro" id="IPR041698">
    <property type="entry name" value="Methyltransf_25"/>
</dbReference>
<evidence type="ECO:0000313" key="2">
    <source>
        <dbReference type="EMBL" id="VAX16501.1"/>
    </source>
</evidence>
<evidence type="ECO:0000259" key="1">
    <source>
        <dbReference type="Pfam" id="PF13649"/>
    </source>
</evidence>
<dbReference type="CDD" id="cd02440">
    <property type="entry name" value="AdoMet_MTases"/>
    <property type="match status" value="1"/>
</dbReference>
<name>A0A3B1BPM2_9ZZZZ</name>
<dbReference type="SUPFAM" id="SSF53335">
    <property type="entry name" value="S-adenosyl-L-methionine-dependent methyltransferases"/>
    <property type="match status" value="1"/>
</dbReference>
<organism evidence="2">
    <name type="scientific">hydrothermal vent metagenome</name>
    <dbReference type="NCBI Taxonomy" id="652676"/>
    <lineage>
        <taxon>unclassified sequences</taxon>
        <taxon>metagenomes</taxon>
        <taxon>ecological metagenomes</taxon>
    </lineage>
</organism>
<dbReference type="Pfam" id="PF13649">
    <property type="entry name" value="Methyltransf_25"/>
    <property type="match status" value="1"/>
</dbReference>
<sequence length="283" mass="30877">MANFDSANYVDIQKQDWNIAASGWEKWDNWLDENMSELNSILTGYAGVAQGHKILDLGSGTGYPAIHAAREVGAGGDVVGLDLADRMLEVARKKSADEGVENITFKTCDIRKIPFDNESFNAITSRFCFMFLPHLSDTLSEALRALKPGGKIAGAVWASVDDNPAFTLPVGVIKEYADVPQPDPQAPGLFALAEPGKLKRAMENAGFSDVTEKEIGITWKYESGEIFVQSFKELAAPMKALFNSLPADQREEAESRIAQAAERYRADDGIEIPGMTLVVTGRK</sequence>
<dbReference type="EMBL" id="UOGE01000010">
    <property type="protein sequence ID" value="VAX16501.1"/>
    <property type="molecule type" value="Genomic_DNA"/>
</dbReference>
<dbReference type="InterPro" id="IPR029063">
    <property type="entry name" value="SAM-dependent_MTases_sf"/>
</dbReference>
<accession>A0A3B1BPM2</accession>
<dbReference type="AlphaFoldDB" id="A0A3B1BPM2"/>
<dbReference type="PANTHER" id="PTHR43591">
    <property type="entry name" value="METHYLTRANSFERASE"/>
    <property type="match status" value="1"/>
</dbReference>
<proteinExistence type="predicted"/>
<reference evidence="2" key="1">
    <citation type="submission" date="2018-06" db="EMBL/GenBank/DDBJ databases">
        <authorList>
            <person name="Zhirakovskaya E."/>
        </authorList>
    </citation>
    <scope>NUCLEOTIDE SEQUENCE</scope>
</reference>
<feature type="domain" description="Methyltransferase" evidence="1">
    <location>
        <begin position="54"/>
        <end position="150"/>
    </location>
</feature>
<dbReference type="Gene3D" id="3.40.50.150">
    <property type="entry name" value="Vaccinia Virus protein VP39"/>
    <property type="match status" value="1"/>
</dbReference>
<gene>
    <name evidence="2" type="ORF">MNBD_NITROSPINAE02-188</name>
</gene>
<protein>
    <recommendedName>
        <fullName evidence="1">Methyltransferase domain-containing protein</fullName>
    </recommendedName>
</protein>